<accession>A0ABV5S3W6</accession>
<gene>
    <name evidence="1" type="ORF">ACFFSA_20495</name>
</gene>
<sequence>MPTMRVTVLARRESSTPLRRLMVRGAASCTVPSARLTQPSARARVSDFVLMRPLT</sequence>
<proteinExistence type="predicted"/>
<dbReference type="RefSeq" id="WP_378520843.1">
    <property type="nucleotide sequence ID" value="NZ_BAAAXV010000002.1"/>
</dbReference>
<keyword evidence="2" id="KW-1185">Reference proteome</keyword>
<name>A0ABV5S3W6_9ACTN</name>
<evidence type="ECO:0000313" key="1">
    <source>
        <dbReference type="EMBL" id="MFB9625473.1"/>
    </source>
</evidence>
<protein>
    <submittedName>
        <fullName evidence="1">Uncharacterized protein</fullName>
    </submittedName>
</protein>
<comment type="caution">
    <text evidence="1">The sequence shown here is derived from an EMBL/GenBank/DDBJ whole genome shotgun (WGS) entry which is preliminary data.</text>
</comment>
<evidence type="ECO:0000313" key="2">
    <source>
        <dbReference type="Proteomes" id="UP001589532"/>
    </source>
</evidence>
<dbReference type="EMBL" id="JBHMBW010000016">
    <property type="protein sequence ID" value="MFB9625473.1"/>
    <property type="molecule type" value="Genomic_DNA"/>
</dbReference>
<reference evidence="1 2" key="1">
    <citation type="submission" date="2024-09" db="EMBL/GenBank/DDBJ databases">
        <authorList>
            <person name="Sun Q."/>
            <person name="Mori K."/>
        </authorList>
    </citation>
    <scope>NUCLEOTIDE SEQUENCE [LARGE SCALE GENOMIC DNA]</scope>
    <source>
        <strain evidence="1 2">JCM 3143</strain>
    </source>
</reference>
<organism evidence="1 2">
    <name type="scientific">Nonomuraea helvata</name>
    <dbReference type="NCBI Taxonomy" id="37484"/>
    <lineage>
        <taxon>Bacteria</taxon>
        <taxon>Bacillati</taxon>
        <taxon>Actinomycetota</taxon>
        <taxon>Actinomycetes</taxon>
        <taxon>Streptosporangiales</taxon>
        <taxon>Streptosporangiaceae</taxon>
        <taxon>Nonomuraea</taxon>
    </lineage>
</organism>
<dbReference type="Proteomes" id="UP001589532">
    <property type="component" value="Unassembled WGS sequence"/>
</dbReference>